<evidence type="ECO:0000313" key="3">
    <source>
        <dbReference type="Proteomes" id="UP000838878"/>
    </source>
</evidence>
<reference evidence="2" key="1">
    <citation type="submission" date="2021-12" db="EMBL/GenBank/DDBJ databases">
        <authorList>
            <person name="Martin H S."/>
        </authorList>
    </citation>
    <scope>NUCLEOTIDE SEQUENCE</scope>
</reference>
<feature type="region of interest" description="Disordered" evidence="1">
    <location>
        <begin position="37"/>
        <end position="80"/>
    </location>
</feature>
<proteinExistence type="predicted"/>
<protein>
    <submittedName>
        <fullName evidence="2">Uncharacterized protein</fullName>
    </submittedName>
</protein>
<gene>
    <name evidence="2" type="ORF">BINO364_LOCUS6126</name>
</gene>
<dbReference type="Proteomes" id="UP000838878">
    <property type="component" value="Chromosome 14"/>
</dbReference>
<evidence type="ECO:0000313" key="2">
    <source>
        <dbReference type="EMBL" id="CAH0719829.1"/>
    </source>
</evidence>
<evidence type="ECO:0000256" key="1">
    <source>
        <dbReference type="SAM" id="MobiDB-lite"/>
    </source>
</evidence>
<dbReference type="AlphaFoldDB" id="A0A8J9Y5P5"/>
<name>A0A8J9Y5P5_9NEOP</name>
<sequence>MNYCTFCRKSDPLKRLSSGEITGPVTRNHKIFKTVGRVEDEPGPSHSVKDETLIKGTGRHTGIMFPKSDGGCTESIGQSGRVQGAENKFQLEQSGRSVAEVSGSDGHGIASLHLAYKTSSLTHTKEDLRRKSLELR</sequence>
<accession>A0A8J9Y5P5</accession>
<organism evidence="2 3">
    <name type="scientific">Brenthis ino</name>
    <name type="common">lesser marbled fritillary</name>
    <dbReference type="NCBI Taxonomy" id="405034"/>
    <lineage>
        <taxon>Eukaryota</taxon>
        <taxon>Metazoa</taxon>
        <taxon>Ecdysozoa</taxon>
        <taxon>Arthropoda</taxon>
        <taxon>Hexapoda</taxon>
        <taxon>Insecta</taxon>
        <taxon>Pterygota</taxon>
        <taxon>Neoptera</taxon>
        <taxon>Endopterygota</taxon>
        <taxon>Lepidoptera</taxon>
        <taxon>Glossata</taxon>
        <taxon>Ditrysia</taxon>
        <taxon>Papilionoidea</taxon>
        <taxon>Nymphalidae</taxon>
        <taxon>Heliconiinae</taxon>
        <taxon>Argynnini</taxon>
        <taxon>Brenthis</taxon>
    </lineage>
</organism>
<dbReference type="OrthoDB" id="10613936at2759"/>
<keyword evidence="3" id="KW-1185">Reference proteome</keyword>
<dbReference type="EMBL" id="OV170234">
    <property type="protein sequence ID" value="CAH0719829.1"/>
    <property type="molecule type" value="Genomic_DNA"/>
</dbReference>
<feature type="non-terminal residue" evidence="2">
    <location>
        <position position="136"/>
    </location>
</feature>